<protein>
    <recommendedName>
        <fullName evidence="3">DUF4369 domain-containing protein</fullName>
    </recommendedName>
</protein>
<dbReference type="EMBL" id="CP060203">
    <property type="protein sequence ID" value="QNS40642.1"/>
    <property type="molecule type" value="Genomic_DNA"/>
</dbReference>
<name>A0A7H1DUI4_9FLAO</name>
<sequence length="124" mass="13929">MNFFLKLMTFLVLIFGITSCRSDSQENSRAYVEGKIVFTNIDLQNYLLKITDQDKIVAETIIESDGSFKLSGPISGEGFSIVSTEKIRSFNTDKTGLTLSQDAFKINVPKGITYLKFNEIVLEK</sequence>
<dbReference type="Proteomes" id="UP000516438">
    <property type="component" value="Chromosome"/>
</dbReference>
<proteinExistence type="predicted"/>
<dbReference type="AlphaFoldDB" id="A0A7H1DUI4"/>
<dbReference type="RefSeq" id="WP_188320652.1">
    <property type="nucleotide sequence ID" value="NZ_CP060203.1"/>
</dbReference>
<evidence type="ECO:0000313" key="2">
    <source>
        <dbReference type="Proteomes" id="UP000516438"/>
    </source>
</evidence>
<organism evidence="1 2">
    <name type="scientific">Chryseobacterium manosquense</name>
    <dbReference type="NCBI Taxonomy" id="2754694"/>
    <lineage>
        <taxon>Bacteria</taxon>
        <taxon>Pseudomonadati</taxon>
        <taxon>Bacteroidota</taxon>
        <taxon>Flavobacteriia</taxon>
        <taxon>Flavobacteriales</taxon>
        <taxon>Weeksellaceae</taxon>
        <taxon>Chryseobacterium group</taxon>
        <taxon>Chryseobacterium</taxon>
    </lineage>
</organism>
<gene>
    <name evidence="1" type="ORF">H0S70_09745</name>
</gene>
<keyword evidence="2" id="KW-1185">Reference proteome</keyword>
<evidence type="ECO:0000313" key="1">
    <source>
        <dbReference type="EMBL" id="QNS40642.1"/>
    </source>
</evidence>
<dbReference type="PROSITE" id="PS51257">
    <property type="entry name" value="PROKAR_LIPOPROTEIN"/>
    <property type="match status" value="1"/>
</dbReference>
<reference evidence="1 2" key="1">
    <citation type="submission" date="2020-07" db="EMBL/GenBank/DDBJ databases">
        <title>Complete genome and description of Chryseobacterium manosquense strain Marseille-Q2069 sp. nov.</title>
        <authorList>
            <person name="Boxberger M."/>
        </authorList>
    </citation>
    <scope>NUCLEOTIDE SEQUENCE [LARGE SCALE GENOMIC DNA]</scope>
    <source>
        <strain evidence="1 2">Marseille-Q2069</strain>
    </source>
</reference>
<evidence type="ECO:0008006" key="3">
    <source>
        <dbReference type="Google" id="ProtNLM"/>
    </source>
</evidence>
<dbReference type="KEGG" id="cmaq:H0S70_09745"/>
<accession>A0A7H1DUI4</accession>